<protein>
    <submittedName>
        <fullName evidence="1">Uncharacterized protein</fullName>
    </submittedName>
</protein>
<sequence length="421" mass="47163">MSFSFGNAGGEKKTGTLFGSTTAPAGGLFGGSLQQPQQSNAAAPSLFGNSMAPPQTGGLFGSVQQQPQQNAGSGMFGGGLGQNQQQQPQQQPSSSLWGQSQTQQQQHPQQQPQQFSNSLFGSSLQPAPGLNQAQAQSLQHNRDGLPQLRQSTAQHFSGTSMNGHREKSVQQQIQVLNSKWDPENPDCVFQYYFYNSVKPEEAPFYGPQPGEDERKWEEALSKKPAPGAIPVLARGFEQVAERIRQQQIAVSALRTRLHEINNSLSVLKDTHELNVASRVTEAKRKHIVFTQRTLALATKVQILRNRGYVMDTQEEDLRKKLAELEKKTFDPVLGGRQEEIWARMSGVRERARILQEETEKLGKTIDGQQNGELLSEDDQKALEKLLKDYDRQLEHLKKWVDDTKQEYDEYEKVQEQKPARR</sequence>
<proteinExistence type="predicted"/>
<gene>
    <name evidence="1" type="ORF">OPT61_g7571</name>
</gene>
<evidence type="ECO:0000313" key="1">
    <source>
        <dbReference type="EMBL" id="KAJ8109289.1"/>
    </source>
</evidence>
<evidence type="ECO:0000313" key="2">
    <source>
        <dbReference type="Proteomes" id="UP001153331"/>
    </source>
</evidence>
<dbReference type="EMBL" id="JAPHNI010000631">
    <property type="protein sequence ID" value="KAJ8109289.1"/>
    <property type="molecule type" value="Genomic_DNA"/>
</dbReference>
<accession>A0ACC2I2R5</accession>
<organism evidence="1 2">
    <name type="scientific">Boeremia exigua</name>
    <dbReference type="NCBI Taxonomy" id="749465"/>
    <lineage>
        <taxon>Eukaryota</taxon>
        <taxon>Fungi</taxon>
        <taxon>Dikarya</taxon>
        <taxon>Ascomycota</taxon>
        <taxon>Pezizomycotina</taxon>
        <taxon>Dothideomycetes</taxon>
        <taxon>Pleosporomycetidae</taxon>
        <taxon>Pleosporales</taxon>
        <taxon>Pleosporineae</taxon>
        <taxon>Didymellaceae</taxon>
        <taxon>Boeremia</taxon>
    </lineage>
</organism>
<name>A0ACC2I2R5_9PLEO</name>
<dbReference type="Proteomes" id="UP001153331">
    <property type="component" value="Unassembled WGS sequence"/>
</dbReference>
<reference evidence="1" key="1">
    <citation type="submission" date="2022-11" db="EMBL/GenBank/DDBJ databases">
        <title>Genome Sequence of Boeremia exigua.</title>
        <authorList>
            <person name="Buettner E."/>
        </authorList>
    </citation>
    <scope>NUCLEOTIDE SEQUENCE</scope>
    <source>
        <strain evidence="1">CU02</strain>
    </source>
</reference>
<keyword evidence="2" id="KW-1185">Reference proteome</keyword>
<comment type="caution">
    <text evidence="1">The sequence shown here is derived from an EMBL/GenBank/DDBJ whole genome shotgun (WGS) entry which is preliminary data.</text>
</comment>